<protein>
    <recommendedName>
        <fullName evidence="2">Rab-GAP TBC domain-containing protein</fullName>
    </recommendedName>
</protein>
<dbReference type="Gene3D" id="1.10.472.80">
    <property type="entry name" value="Ypt/Rab-GAP domain of gyp1p, domain 3"/>
    <property type="match status" value="1"/>
</dbReference>
<reference evidence="3" key="1">
    <citation type="submission" date="2020-10" db="EMBL/GenBank/DDBJ databases">
        <authorList>
            <person name="Palmer J.M."/>
        </authorList>
    </citation>
    <scope>NUCLEOTIDE SEQUENCE</scope>
    <source>
        <strain evidence="3">UCD 2041</strain>
    </source>
</reference>
<accession>A0A871R4E6</accession>
<evidence type="ECO:0000313" key="3">
    <source>
        <dbReference type="EMBL" id="QOU18568.1"/>
    </source>
</evidence>
<evidence type="ECO:0000313" key="4">
    <source>
        <dbReference type="Proteomes" id="UP000663131"/>
    </source>
</evidence>
<dbReference type="GO" id="GO:0005096">
    <property type="term" value="F:GTPase activator activity"/>
    <property type="evidence" value="ECO:0007669"/>
    <property type="project" value="TreeGrafter"/>
</dbReference>
<feature type="domain" description="Rab-GAP TBC" evidence="2">
    <location>
        <begin position="37"/>
        <end position="337"/>
    </location>
</feature>
<feature type="compositionally biased region" description="Polar residues" evidence="1">
    <location>
        <begin position="418"/>
        <end position="430"/>
    </location>
</feature>
<organism evidence="3 4">
    <name type="scientific">Dekkera bruxellensis</name>
    <name type="common">Brettanomyces custersii</name>
    <dbReference type="NCBI Taxonomy" id="5007"/>
    <lineage>
        <taxon>Eukaryota</taxon>
        <taxon>Fungi</taxon>
        <taxon>Dikarya</taxon>
        <taxon>Ascomycota</taxon>
        <taxon>Saccharomycotina</taxon>
        <taxon>Pichiomycetes</taxon>
        <taxon>Pichiales</taxon>
        <taxon>Pichiaceae</taxon>
        <taxon>Brettanomyces</taxon>
    </lineage>
</organism>
<dbReference type="EMBL" id="CP063132">
    <property type="protein sequence ID" value="QOU18568.1"/>
    <property type="molecule type" value="Genomic_DNA"/>
</dbReference>
<dbReference type="SMART" id="SM00164">
    <property type="entry name" value="TBC"/>
    <property type="match status" value="1"/>
</dbReference>
<dbReference type="KEGG" id="bbrx:BRETT_001632"/>
<dbReference type="PROSITE" id="PS50086">
    <property type="entry name" value="TBC_RABGAP"/>
    <property type="match status" value="1"/>
</dbReference>
<dbReference type="OrthoDB" id="27140at2759"/>
<dbReference type="PANTHER" id="PTHR22957">
    <property type="entry name" value="TBC1 DOMAIN FAMILY MEMBER GTPASE-ACTIVATING PROTEIN"/>
    <property type="match status" value="1"/>
</dbReference>
<evidence type="ECO:0000256" key="1">
    <source>
        <dbReference type="SAM" id="MobiDB-lite"/>
    </source>
</evidence>
<dbReference type="PANTHER" id="PTHR22957:SF27">
    <property type="entry name" value="TBC1 DOMAIN FAMILY MEMBER 13"/>
    <property type="match status" value="1"/>
</dbReference>
<sequence>MLGPSMLERAKLSLDSFQTISDLAEDTLNGNYSEISKPSIFSRALVWKLTILRINKINPQKGHSDVELNLSNILKLRRDYSELLDEFEIPWNQLSKQNEYYQKSSYDHIEGFDITDDVNKKRVLQKIRVSSDPLSRSVDPDLNETHNDIKQQESDTQTLEAIITDVDRLFPEYPKYFIQNISNRRQVITILYLWCQLNAIPYYQGLHELCGVIYMVFFSENIPRHSLGKRKEPITKLDEEILLLMDPNAVSHDTFGAFNILMKPIMSKYYSDGALLQETIMFDLKLHQCDKFLYHLFKNKFKLDGRIWLMRYLRLVLTREIGISTSLKLWDRLICFSFLQNLFQSDIDITLLIPFIILIMLALIKQKLIVSDYGEALYLLLHYPVQKEGLISGPTSLKDSIILISDNENDEEEEITRDQNNGNDNTSGNFDISVRGEEYHSCNELPHNNKNGYDSEALNNDTDFTYIEQNHQRQRLTESSLTRDSSGSTSSGKSSSSLDGEGEHIMLSIKLIVPDAIRLFRMTDFELQTEGCKILENYSKMHNKGDGHGGISTKKIQHLSNSGMLENLLSRAHSWGHGRSNSGIAKTVNRISTGLGKMTISRAEMQPKQDLSKDFDRTRVELLLRKRVKHTLNSKSDKQ</sequence>
<evidence type="ECO:0000259" key="2">
    <source>
        <dbReference type="PROSITE" id="PS50086"/>
    </source>
</evidence>
<proteinExistence type="predicted"/>
<dbReference type="GeneID" id="64573556"/>
<feature type="region of interest" description="Disordered" evidence="1">
    <location>
        <begin position="409"/>
        <end position="430"/>
    </location>
</feature>
<gene>
    <name evidence="3" type="ORF">BRETT_001632</name>
</gene>
<dbReference type="Gene3D" id="1.10.8.270">
    <property type="entry name" value="putative rabgap domain of human tbc1 domain family member 14 like domains"/>
    <property type="match status" value="1"/>
</dbReference>
<feature type="compositionally biased region" description="Low complexity" evidence="1">
    <location>
        <begin position="479"/>
        <end position="499"/>
    </location>
</feature>
<dbReference type="Proteomes" id="UP000663131">
    <property type="component" value="Chromosome 4"/>
</dbReference>
<dbReference type="Pfam" id="PF00566">
    <property type="entry name" value="RabGAP-TBC"/>
    <property type="match status" value="1"/>
</dbReference>
<dbReference type="InterPro" id="IPR035969">
    <property type="entry name" value="Rab-GAP_TBC_sf"/>
</dbReference>
<dbReference type="InterPro" id="IPR000195">
    <property type="entry name" value="Rab-GAP-TBC_dom"/>
</dbReference>
<name>A0A871R4E6_DEKBR</name>
<dbReference type="GO" id="GO:0006886">
    <property type="term" value="P:intracellular protein transport"/>
    <property type="evidence" value="ECO:0007669"/>
    <property type="project" value="TreeGrafter"/>
</dbReference>
<dbReference type="RefSeq" id="XP_041135061.1">
    <property type="nucleotide sequence ID" value="XM_041280178.1"/>
</dbReference>
<dbReference type="SUPFAM" id="SSF47923">
    <property type="entry name" value="Ypt/Rab-GAP domain of gyp1p"/>
    <property type="match status" value="2"/>
</dbReference>
<dbReference type="AlphaFoldDB" id="A0A871R4E6"/>
<feature type="region of interest" description="Disordered" evidence="1">
    <location>
        <begin position="471"/>
        <end position="500"/>
    </location>
</feature>
<reference evidence="3" key="2">
    <citation type="journal article" name="BMC Genomics">
        <title>New genome assemblies reveal patterns of domestication and adaptation across Brettanomyces (Dekkera) species.</title>
        <authorList>
            <person name="Roach M.J."/>
            <person name="Borneman A.R."/>
        </authorList>
    </citation>
    <scope>NUCLEOTIDE SEQUENCE</scope>
    <source>
        <strain evidence="3">UCD 2041</strain>
    </source>
</reference>